<comment type="caution">
    <text evidence="2">The sequence shown here is derived from an EMBL/GenBank/DDBJ whole genome shotgun (WGS) entry which is preliminary data.</text>
</comment>
<feature type="transmembrane region" description="Helical" evidence="1">
    <location>
        <begin position="274"/>
        <end position="296"/>
    </location>
</feature>
<accession>A0A506U4F4</accession>
<gene>
    <name evidence="2" type="ORF">FJU11_10290</name>
</gene>
<sequence length="492" mass="52944">MLPQPEATLRAPRSAPVRRVGPWRVQFEMLAVIGLMSLPAFSGAAKVLRPGFPVLTLAFAAFLLMRGDYRRYVSFCLWLFLLTPEVRRLVDLRAGWVEPNMLMLAPYLCGALSLGTLAFALTSPRHPISLGLVLMAFASLYGFLISPISGTFLAGGYDFLRFIIPPCFGLAIAMNVGSHDILRADLRALLVLSLTLVGGYAIYQFWYLPSWDATWMENAKMESIGSPEPFKVRSFSTLNSPGSLAIFLMIALTMTIGTRGWLRWPAMAIGTFALSLTVVRAAWIGMALVFFFYVLAAPARTRGSVVLLCIAGVFAAPFVLVNEQANELITQRLSTLTNLSADQSANDRLAAYRSLGDDLQSSLLGKGLGTTGSYQSASGEGNATVVDGGPIEIILKIGLLGAFVYYAGVLVLMVQLFFPVLRNRPRDGDFLAACRAVALTGIVLQASSPSTVGEMGLFMWLAVGFGLASIQRSDARMAAAPAAPDTARAATA</sequence>
<keyword evidence="3" id="KW-1185">Reference proteome</keyword>
<protein>
    <recommendedName>
        <fullName evidence="4">O-antigen ligase domain-containing protein</fullName>
    </recommendedName>
</protein>
<feature type="transmembrane region" description="Helical" evidence="1">
    <location>
        <begin position="244"/>
        <end position="262"/>
    </location>
</feature>
<evidence type="ECO:0000313" key="3">
    <source>
        <dbReference type="Proteomes" id="UP000320314"/>
    </source>
</evidence>
<feature type="transmembrane region" description="Helical" evidence="1">
    <location>
        <begin position="302"/>
        <end position="322"/>
    </location>
</feature>
<organism evidence="2 3">
    <name type="scientific">Pararhizobium mangrovi</name>
    <dbReference type="NCBI Taxonomy" id="2590452"/>
    <lineage>
        <taxon>Bacteria</taxon>
        <taxon>Pseudomonadati</taxon>
        <taxon>Pseudomonadota</taxon>
        <taxon>Alphaproteobacteria</taxon>
        <taxon>Hyphomicrobiales</taxon>
        <taxon>Rhizobiaceae</taxon>
        <taxon>Rhizobium/Agrobacterium group</taxon>
        <taxon>Pararhizobium</taxon>
    </lineage>
</organism>
<dbReference type="InterPro" id="IPR051533">
    <property type="entry name" value="WaaL-like"/>
</dbReference>
<evidence type="ECO:0008006" key="4">
    <source>
        <dbReference type="Google" id="ProtNLM"/>
    </source>
</evidence>
<feature type="transmembrane region" description="Helical" evidence="1">
    <location>
        <begin position="72"/>
        <end position="90"/>
    </location>
</feature>
<dbReference type="OrthoDB" id="7295126at2"/>
<feature type="transmembrane region" description="Helical" evidence="1">
    <location>
        <begin position="21"/>
        <end position="41"/>
    </location>
</feature>
<feature type="transmembrane region" description="Helical" evidence="1">
    <location>
        <begin position="47"/>
        <end position="65"/>
    </location>
</feature>
<feature type="transmembrane region" description="Helical" evidence="1">
    <location>
        <begin position="397"/>
        <end position="418"/>
    </location>
</feature>
<feature type="transmembrane region" description="Helical" evidence="1">
    <location>
        <begin position="188"/>
        <end position="206"/>
    </location>
</feature>
<proteinExistence type="predicted"/>
<evidence type="ECO:0000313" key="2">
    <source>
        <dbReference type="EMBL" id="TPW27924.1"/>
    </source>
</evidence>
<name>A0A506U4F4_9HYPH</name>
<feature type="transmembrane region" description="Helical" evidence="1">
    <location>
        <begin position="159"/>
        <end position="176"/>
    </location>
</feature>
<dbReference type="RefSeq" id="WP_141166970.1">
    <property type="nucleotide sequence ID" value="NZ_VHLH01000018.1"/>
</dbReference>
<keyword evidence="1" id="KW-0472">Membrane</keyword>
<reference evidence="2 3" key="1">
    <citation type="submission" date="2019-06" db="EMBL/GenBank/DDBJ databases">
        <authorList>
            <person name="Li M."/>
        </authorList>
    </citation>
    <scope>NUCLEOTIDE SEQUENCE [LARGE SCALE GENOMIC DNA]</scope>
    <source>
        <strain evidence="2 3">BGMRC6574</strain>
    </source>
</reference>
<feature type="transmembrane region" description="Helical" evidence="1">
    <location>
        <begin position="128"/>
        <end position="153"/>
    </location>
</feature>
<feature type="transmembrane region" description="Helical" evidence="1">
    <location>
        <begin position="452"/>
        <end position="470"/>
    </location>
</feature>
<evidence type="ECO:0000256" key="1">
    <source>
        <dbReference type="SAM" id="Phobius"/>
    </source>
</evidence>
<dbReference type="PANTHER" id="PTHR37422:SF13">
    <property type="entry name" value="LIPOPOLYSACCHARIDE BIOSYNTHESIS PROTEIN PA4999-RELATED"/>
    <property type="match status" value="1"/>
</dbReference>
<dbReference type="Proteomes" id="UP000320314">
    <property type="component" value="Unassembled WGS sequence"/>
</dbReference>
<keyword evidence="1" id="KW-1133">Transmembrane helix</keyword>
<keyword evidence="1" id="KW-0812">Transmembrane</keyword>
<dbReference type="PANTHER" id="PTHR37422">
    <property type="entry name" value="TEICHURONIC ACID BIOSYNTHESIS PROTEIN TUAE"/>
    <property type="match status" value="1"/>
</dbReference>
<feature type="transmembrane region" description="Helical" evidence="1">
    <location>
        <begin position="102"/>
        <end position="121"/>
    </location>
</feature>
<dbReference type="EMBL" id="VHLH01000018">
    <property type="protein sequence ID" value="TPW27924.1"/>
    <property type="molecule type" value="Genomic_DNA"/>
</dbReference>
<dbReference type="AlphaFoldDB" id="A0A506U4F4"/>